<dbReference type="SUPFAM" id="SSF89733">
    <property type="entry name" value="L-sulfolactate dehydrogenase-like"/>
    <property type="match status" value="1"/>
</dbReference>
<dbReference type="InterPro" id="IPR003767">
    <property type="entry name" value="Malate/L-lactate_DH-like"/>
</dbReference>
<dbReference type="PANTHER" id="PTHR11091:SF0">
    <property type="entry name" value="MALATE DEHYDROGENASE"/>
    <property type="match status" value="1"/>
</dbReference>
<reference evidence="3" key="1">
    <citation type="journal article" date="2020" name="mSystems">
        <title>Genome- and Community-Level Interaction Insights into Carbon Utilization and Element Cycling Functions of Hydrothermarchaeota in Hydrothermal Sediment.</title>
        <authorList>
            <person name="Zhou Z."/>
            <person name="Liu Y."/>
            <person name="Xu W."/>
            <person name="Pan J."/>
            <person name="Luo Z.H."/>
            <person name="Li M."/>
        </authorList>
    </citation>
    <scope>NUCLEOTIDE SEQUENCE [LARGE SCALE GENOMIC DNA]</scope>
    <source>
        <strain evidence="3">SpSt-508</strain>
    </source>
</reference>
<sequence length="297" mass="31072">MVEASSGVSVSRTAVQTWLLKVLQRKGMFAAEAEIVALRLLEAEQQGRGAWGLALLPELVSAMDLGDIDPRARTLTVLDLPAAAILDGSTGAGQVGATKAMQLAIQKAHTAGIGMVIVKNSQPCGDVRRYAELAAQAGCIGFCTTNSGKAVLPADRPVLSVHPQAWALPAGDAHLVSLQTLDAQEPLLSPAAGARGLLSLVLTAGLTASRAPYQKKKMSPYGAGAEHFCLAIQPTALQAQEPLSTLIGEAWPQLQHSVGGWERVPVEAPAERLMLSSAAKAAIDEVAQSTRVPWLEE</sequence>
<evidence type="ECO:0008006" key="4">
    <source>
        <dbReference type="Google" id="ProtNLM"/>
    </source>
</evidence>
<dbReference type="Gene3D" id="3.30.1370.60">
    <property type="entry name" value="Hypothetical oxidoreductase yiak, domain 2"/>
    <property type="match status" value="1"/>
</dbReference>
<dbReference type="Gene3D" id="1.10.1530.10">
    <property type="match status" value="1"/>
</dbReference>
<dbReference type="PANTHER" id="PTHR11091">
    <property type="entry name" value="OXIDOREDUCTASE-RELATED"/>
    <property type="match status" value="1"/>
</dbReference>
<dbReference type="EMBL" id="DSVQ01000012">
    <property type="protein sequence ID" value="HGT39402.1"/>
    <property type="molecule type" value="Genomic_DNA"/>
</dbReference>
<dbReference type="InterPro" id="IPR043143">
    <property type="entry name" value="Mal/L-sulf/L-lact_DH-like_NADP"/>
</dbReference>
<protein>
    <recommendedName>
        <fullName evidence="4">Ldh family oxidoreductase</fullName>
    </recommendedName>
</protein>
<comment type="caution">
    <text evidence="3">The sequence shown here is derived from an EMBL/GenBank/DDBJ whole genome shotgun (WGS) entry which is preliminary data.</text>
</comment>
<dbReference type="InterPro" id="IPR036111">
    <property type="entry name" value="Mal/L-sulfo/L-lacto_DH-like_sf"/>
</dbReference>
<dbReference type="GO" id="GO:0016491">
    <property type="term" value="F:oxidoreductase activity"/>
    <property type="evidence" value="ECO:0007669"/>
    <property type="project" value="UniProtKB-KW"/>
</dbReference>
<evidence type="ECO:0000256" key="2">
    <source>
        <dbReference type="ARBA" id="ARBA00023002"/>
    </source>
</evidence>
<accession>A0A7C4LKJ0</accession>
<dbReference type="InterPro" id="IPR043144">
    <property type="entry name" value="Mal/L-sulf/L-lact_DH-like_ah"/>
</dbReference>
<keyword evidence="2" id="KW-0560">Oxidoreductase</keyword>
<dbReference type="Pfam" id="PF02615">
    <property type="entry name" value="Ldh_2"/>
    <property type="match status" value="1"/>
</dbReference>
<proteinExistence type="inferred from homology"/>
<evidence type="ECO:0000256" key="1">
    <source>
        <dbReference type="ARBA" id="ARBA00006056"/>
    </source>
</evidence>
<dbReference type="AlphaFoldDB" id="A0A7C4LKJ0"/>
<evidence type="ECO:0000313" key="3">
    <source>
        <dbReference type="EMBL" id="HGT39402.1"/>
    </source>
</evidence>
<organism evidence="3">
    <name type="scientific">Schlesneria paludicola</name>
    <dbReference type="NCBI Taxonomy" id="360056"/>
    <lineage>
        <taxon>Bacteria</taxon>
        <taxon>Pseudomonadati</taxon>
        <taxon>Planctomycetota</taxon>
        <taxon>Planctomycetia</taxon>
        <taxon>Planctomycetales</taxon>
        <taxon>Planctomycetaceae</taxon>
        <taxon>Schlesneria</taxon>
    </lineage>
</organism>
<name>A0A7C4LKJ0_9PLAN</name>
<comment type="similarity">
    <text evidence="1">Belongs to the LDH2/MDH2 oxidoreductase family.</text>
</comment>
<gene>
    <name evidence="3" type="ORF">ENS64_09105</name>
</gene>